<reference evidence="1 2" key="1">
    <citation type="submission" date="2019-03" db="EMBL/GenBank/DDBJ databases">
        <title>Single cell metagenomics reveals metabolic interactions within the superorganism composed of flagellate Streblomastix strix and complex community of Bacteroidetes bacteria on its surface.</title>
        <authorList>
            <person name="Treitli S.C."/>
            <person name="Kolisko M."/>
            <person name="Husnik F."/>
            <person name="Keeling P."/>
            <person name="Hampl V."/>
        </authorList>
    </citation>
    <scope>NUCLEOTIDE SEQUENCE [LARGE SCALE GENOMIC DNA]</scope>
    <source>
        <strain evidence="1">ST1C</strain>
    </source>
</reference>
<proteinExistence type="predicted"/>
<protein>
    <submittedName>
        <fullName evidence="1">Uncharacterized protein</fullName>
    </submittedName>
</protein>
<comment type="caution">
    <text evidence="1">The sequence shown here is derived from an EMBL/GenBank/DDBJ whole genome shotgun (WGS) entry which is preliminary data.</text>
</comment>
<accession>A0A5J4V183</accession>
<name>A0A5J4V183_9EUKA</name>
<dbReference type="AlphaFoldDB" id="A0A5J4V183"/>
<organism evidence="1 2">
    <name type="scientific">Streblomastix strix</name>
    <dbReference type="NCBI Taxonomy" id="222440"/>
    <lineage>
        <taxon>Eukaryota</taxon>
        <taxon>Metamonada</taxon>
        <taxon>Preaxostyla</taxon>
        <taxon>Oxymonadida</taxon>
        <taxon>Streblomastigidae</taxon>
        <taxon>Streblomastix</taxon>
    </lineage>
</organism>
<gene>
    <name evidence="1" type="ORF">EZS28_028180</name>
</gene>
<sequence>MENQLMDFELNDSVCYGIELDAIQVLLKLFGGFLPFSVYLSSLGSYGIQSYVTCTVQDDEGEKLFGG</sequence>
<evidence type="ECO:0000313" key="2">
    <source>
        <dbReference type="Proteomes" id="UP000324800"/>
    </source>
</evidence>
<dbReference type="Proteomes" id="UP000324800">
    <property type="component" value="Unassembled WGS sequence"/>
</dbReference>
<dbReference type="EMBL" id="SNRW01010623">
    <property type="protein sequence ID" value="KAA6376294.1"/>
    <property type="molecule type" value="Genomic_DNA"/>
</dbReference>
<evidence type="ECO:0000313" key="1">
    <source>
        <dbReference type="EMBL" id="KAA6376294.1"/>
    </source>
</evidence>